<proteinExistence type="inferred from homology"/>
<dbReference type="InterPro" id="IPR000383">
    <property type="entry name" value="Xaa-Pro-like_dom"/>
</dbReference>
<dbReference type="InterPro" id="IPR008979">
    <property type="entry name" value="Galactose-bd-like_sf"/>
</dbReference>
<dbReference type="EMBL" id="FNKD01000003">
    <property type="protein sequence ID" value="SDQ94278.1"/>
    <property type="molecule type" value="Genomic_DNA"/>
</dbReference>
<sequence>MKKILLFTVCLLSVFGMNVAAEPANPDAEPQIKVEDGVTQEVFSKEDAVRETVYIETTVDSDGDGQNDRVHAEIIRPKETEEGLEVPVIFEMSPYRAGLSSLDFHDVDVELNPVERNGHGKPYAADLPGYYDDYFVPRGYAVVLAESIGSGLSDGCPTVGDEREIRATEAVIDWLNGRADAFTEDGQAVSADWSTGNVGMTGVSYNGTLPNGVATTGVEGLKTIVPIGAISSWYDYYRSNGAVVAPGGYQGEDADVLGKAVLTRDNPEVCSDLMNQIEDDQERETGDYNEFWDARNYLNDVKDIEASVFVVHGLNDWNVKTQQFSQWWEELKQYNVPRKLWLHQGGHSSPYYFRNEEWLKTLNKWFDHWLYDIDNGIMDEPVVDIQREDDSWETTQAWPNADATDTKLHFTAGSNDASGLSVQPVPNKNKEADSLIDNALIEASELVQNPLMELPNRQAYLSEELTGSYRMSGTPNVSIRASIDQPTANLTGLLVDYGPDGAKIVTRGWMDPQNINSMSKSKALVPNRQYTFDWDMQPDDYQFEAGHQIGIVIISSDNRYTIRPESGTTISIDPERSHVTLPLVGDIIELR</sequence>
<feature type="domain" description="Xaa-Pro dipeptidyl-peptidase C-terminal" evidence="10">
    <location>
        <begin position="363"/>
        <end position="580"/>
    </location>
</feature>
<reference evidence="11 12" key="1">
    <citation type="submission" date="2016-10" db="EMBL/GenBank/DDBJ databases">
        <authorList>
            <person name="de Groot N.N."/>
        </authorList>
    </citation>
    <scope>NUCLEOTIDE SEQUENCE [LARGE SCALE GENOMIC DNA]</scope>
    <source>
        <strain evidence="11 12">CGMCC 1.10449</strain>
    </source>
</reference>
<dbReference type="InterPro" id="IPR008252">
    <property type="entry name" value="Pept_S15_Xpro"/>
</dbReference>
<evidence type="ECO:0000313" key="12">
    <source>
        <dbReference type="Proteomes" id="UP000199444"/>
    </source>
</evidence>
<keyword evidence="4" id="KW-0031">Aminopeptidase</keyword>
<dbReference type="EC" id="3.4.14.11" evidence="3"/>
<comment type="catalytic activity">
    <reaction evidence="1">
        <text>Hydrolyzes Xaa-Pro-|- bonds to release unblocked, N-terminal dipeptides from substrates including Ala-Pro-|-p-nitroanilide and (sequentially) Tyr-Pro-|-Phe-Pro-|-Gly-Pro-|-Ile.</text>
        <dbReference type="EC" id="3.4.14.11"/>
    </reaction>
</comment>
<name>A0A1H1F066_9BACI</name>
<evidence type="ECO:0000259" key="10">
    <source>
        <dbReference type="SMART" id="SM00939"/>
    </source>
</evidence>
<evidence type="ECO:0000313" key="11">
    <source>
        <dbReference type="EMBL" id="SDQ94278.1"/>
    </source>
</evidence>
<dbReference type="InterPro" id="IPR029058">
    <property type="entry name" value="AB_hydrolase_fold"/>
</dbReference>
<accession>A0A1H1F066</accession>
<keyword evidence="5" id="KW-0645">Protease</keyword>
<organism evidence="11 12">
    <name type="scientific">Virgibacillus salinus</name>
    <dbReference type="NCBI Taxonomy" id="553311"/>
    <lineage>
        <taxon>Bacteria</taxon>
        <taxon>Bacillati</taxon>
        <taxon>Bacillota</taxon>
        <taxon>Bacilli</taxon>
        <taxon>Bacillales</taxon>
        <taxon>Bacillaceae</taxon>
        <taxon>Virgibacillus</taxon>
    </lineage>
</organism>
<dbReference type="SUPFAM" id="SSF53474">
    <property type="entry name" value="alpha/beta-Hydrolases"/>
    <property type="match status" value="1"/>
</dbReference>
<dbReference type="GO" id="GO:0008239">
    <property type="term" value="F:dipeptidyl-peptidase activity"/>
    <property type="evidence" value="ECO:0007669"/>
    <property type="project" value="UniProtKB-EC"/>
</dbReference>
<gene>
    <name evidence="11" type="ORF">SAMN05216231_3135</name>
</gene>
<protein>
    <recommendedName>
        <fullName evidence="3">Xaa-Pro dipeptidyl-peptidase</fullName>
        <ecNumber evidence="3">3.4.14.11</ecNumber>
    </recommendedName>
    <alternativeName>
        <fullName evidence="8">X-prolyl-dipeptidyl aminopeptidase</fullName>
    </alternativeName>
</protein>
<dbReference type="Gene3D" id="1.10.3020.10">
    <property type="entry name" value="alpha-amino acid ester hydrolase ( Helical cap domain)"/>
    <property type="match status" value="1"/>
</dbReference>
<dbReference type="GO" id="GO:0006508">
    <property type="term" value="P:proteolysis"/>
    <property type="evidence" value="ECO:0007669"/>
    <property type="project" value="UniProtKB-KW"/>
</dbReference>
<evidence type="ECO:0000256" key="8">
    <source>
        <dbReference type="ARBA" id="ARBA00030045"/>
    </source>
</evidence>
<feature type="signal peptide" evidence="9">
    <location>
        <begin position="1"/>
        <end position="20"/>
    </location>
</feature>
<dbReference type="Gene3D" id="2.60.120.260">
    <property type="entry name" value="Galactose-binding domain-like"/>
    <property type="match status" value="1"/>
</dbReference>
<dbReference type="Proteomes" id="UP000199444">
    <property type="component" value="Unassembled WGS sequence"/>
</dbReference>
<dbReference type="STRING" id="553311.SAMN05216231_3135"/>
<dbReference type="PRINTS" id="PR00923">
    <property type="entry name" value="LACTOPTASE"/>
</dbReference>
<dbReference type="GO" id="GO:0008236">
    <property type="term" value="F:serine-type peptidase activity"/>
    <property type="evidence" value="ECO:0007669"/>
    <property type="project" value="UniProtKB-KW"/>
</dbReference>
<dbReference type="Gene3D" id="3.40.50.1820">
    <property type="entry name" value="alpha/beta hydrolase"/>
    <property type="match status" value="2"/>
</dbReference>
<dbReference type="AlphaFoldDB" id="A0A1H1F066"/>
<evidence type="ECO:0000256" key="7">
    <source>
        <dbReference type="ARBA" id="ARBA00022825"/>
    </source>
</evidence>
<dbReference type="NCBIfam" id="NF003780">
    <property type="entry name" value="PRK05371.1-1"/>
    <property type="match status" value="1"/>
</dbReference>
<keyword evidence="7" id="KW-0720">Serine protease</keyword>
<evidence type="ECO:0000256" key="6">
    <source>
        <dbReference type="ARBA" id="ARBA00022801"/>
    </source>
</evidence>
<keyword evidence="12" id="KW-1185">Reference proteome</keyword>
<dbReference type="SMART" id="SM00939">
    <property type="entry name" value="PepX_C"/>
    <property type="match status" value="1"/>
</dbReference>
<feature type="chain" id="PRO_5011535685" description="Xaa-Pro dipeptidyl-peptidase" evidence="9">
    <location>
        <begin position="21"/>
        <end position="591"/>
    </location>
</feature>
<comment type="similarity">
    <text evidence="2">Belongs to the peptidase S15 family.</text>
</comment>
<dbReference type="GO" id="GO:0004177">
    <property type="term" value="F:aminopeptidase activity"/>
    <property type="evidence" value="ECO:0007669"/>
    <property type="project" value="UniProtKB-KW"/>
</dbReference>
<evidence type="ECO:0000256" key="2">
    <source>
        <dbReference type="ARBA" id="ARBA00010819"/>
    </source>
</evidence>
<evidence type="ECO:0000256" key="3">
    <source>
        <dbReference type="ARBA" id="ARBA00012463"/>
    </source>
</evidence>
<evidence type="ECO:0000256" key="4">
    <source>
        <dbReference type="ARBA" id="ARBA00022438"/>
    </source>
</evidence>
<dbReference type="RefSeq" id="WP_092493876.1">
    <property type="nucleotide sequence ID" value="NZ_FNKD01000003.1"/>
</dbReference>
<dbReference type="SUPFAM" id="SSF49785">
    <property type="entry name" value="Galactose-binding domain-like"/>
    <property type="match status" value="1"/>
</dbReference>
<keyword evidence="6" id="KW-0378">Hydrolase</keyword>
<evidence type="ECO:0000256" key="1">
    <source>
        <dbReference type="ARBA" id="ARBA00000123"/>
    </source>
</evidence>
<evidence type="ECO:0000256" key="5">
    <source>
        <dbReference type="ARBA" id="ARBA00022670"/>
    </source>
</evidence>
<dbReference type="InterPro" id="IPR013736">
    <property type="entry name" value="Xaa-Pro_dipept_C"/>
</dbReference>
<dbReference type="Pfam" id="PF08530">
    <property type="entry name" value="PepX_C"/>
    <property type="match status" value="1"/>
</dbReference>
<keyword evidence="9" id="KW-0732">Signal</keyword>
<dbReference type="Pfam" id="PF02129">
    <property type="entry name" value="Peptidase_S15"/>
    <property type="match status" value="1"/>
</dbReference>
<evidence type="ECO:0000256" key="9">
    <source>
        <dbReference type="SAM" id="SignalP"/>
    </source>
</evidence>